<sequence>MAGTGLCKRNGCDRHTGAGLKSSVVSAYRTMQSELRGVFIERYAEVVR</sequence>
<organism evidence="1">
    <name type="scientific">Siphoviridae sp. ctu1o13</name>
    <dbReference type="NCBI Taxonomy" id="2825711"/>
    <lineage>
        <taxon>Viruses</taxon>
        <taxon>Duplodnaviria</taxon>
        <taxon>Heunggongvirae</taxon>
        <taxon>Uroviricota</taxon>
        <taxon>Caudoviricetes</taxon>
    </lineage>
</organism>
<proteinExistence type="predicted"/>
<dbReference type="EMBL" id="BK016170">
    <property type="protein sequence ID" value="DAF99679.1"/>
    <property type="molecule type" value="Genomic_DNA"/>
</dbReference>
<evidence type="ECO:0000313" key="1">
    <source>
        <dbReference type="EMBL" id="DAF99679.1"/>
    </source>
</evidence>
<accession>A0A8S5UYW2</accession>
<name>A0A8S5UYW2_9CAUD</name>
<protein>
    <submittedName>
        <fullName evidence="1">Uncharacterized protein</fullName>
    </submittedName>
</protein>
<reference evidence="1" key="1">
    <citation type="journal article" date="2021" name="Proc. Natl. Acad. Sci. U.S.A.">
        <title>A Catalog of Tens of Thousands of Viruses from Human Metagenomes Reveals Hidden Associations with Chronic Diseases.</title>
        <authorList>
            <person name="Tisza M.J."/>
            <person name="Buck C.B."/>
        </authorList>
    </citation>
    <scope>NUCLEOTIDE SEQUENCE</scope>
    <source>
        <strain evidence="1">Ctu1o13</strain>
    </source>
</reference>